<keyword evidence="2" id="KW-1185">Reference proteome</keyword>
<proteinExistence type="predicted"/>
<dbReference type="Proteomes" id="UP000054007">
    <property type="component" value="Unassembled WGS sequence"/>
</dbReference>
<accession>A0A0D7AUE9</accession>
<reference evidence="1 2" key="1">
    <citation type="journal article" date="2015" name="Fungal Genet. Biol.">
        <title>Evolution of novel wood decay mechanisms in Agaricales revealed by the genome sequences of Fistulina hepatica and Cylindrobasidium torrendii.</title>
        <authorList>
            <person name="Floudas D."/>
            <person name="Held B.W."/>
            <person name="Riley R."/>
            <person name="Nagy L.G."/>
            <person name="Koehler G."/>
            <person name="Ransdell A.S."/>
            <person name="Younus H."/>
            <person name="Chow J."/>
            <person name="Chiniquy J."/>
            <person name="Lipzen A."/>
            <person name="Tritt A."/>
            <person name="Sun H."/>
            <person name="Haridas S."/>
            <person name="LaButti K."/>
            <person name="Ohm R.A."/>
            <person name="Kues U."/>
            <person name="Blanchette R.A."/>
            <person name="Grigoriev I.V."/>
            <person name="Minto R.E."/>
            <person name="Hibbett D.S."/>
        </authorList>
    </citation>
    <scope>NUCLEOTIDE SEQUENCE [LARGE SCALE GENOMIC DNA]</scope>
    <source>
        <strain evidence="1 2">FP15055 ss-10</strain>
    </source>
</reference>
<evidence type="ECO:0000313" key="1">
    <source>
        <dbReference type="EMBL" id="KIY60911.1"/>
    </source>
</evidence>
<dbReference type="AlphaFoldDB" id="A0A0D7AUE9"/>
<dbReference type="EMBL" id="KN881160">
    <property type="protein sequence ID" value="KIY60911.1"/>
    <property type="molecule type" value="Genomic_DNA"/>
</dbReference>
<sequence>MPGEYLQIWKRPYGCISSGGSLTAPVQPSLVKPFHHWTISFQPPDEVLQEAYDVYFANQTCPLNERVRFDSLKWSDEAGYSFFAPPQVDTVYTKNPITQEVTMHTYPFPALPKFSVALSHPVALILHASTVIFRHNMLRNRSNLYRLQLLGCDCRTPPQFWCDARMKGALAFEEPTKNTSAKHKSLVDRDSRIKRRKRWMPDEKVLPVLGRTRLQTKRLLARKNQGL</sequence>
<name>A0A0D7AUE9_9AGAR</name>
<gene>
    <name evidence="1" type="ORF">CYLTODRAFT_415816</name>
</gene>
<protein>
    <submittedName>
        <fullName evidence="1">Uncharacterized protein</fullName>
    </submittedName>
</protein>
<organism evidence="1 2">
    <name type="scientific">Cylindrobasidium torrendii FP15055 ss-10</name>
    <dbReference type="NCBI Taxonomy" id="1314674"/>
    <lineage>
        <taxon>Eukaryota</taxon>
        <taxon>Fungi</taxon>
        <taxon>Dikarya</taxon>
        <taxon>Basidiomycota</taxon>
        <taxon>Agaricomycotina</taxon>
        <taxon>Agaricomycetes</taxon>
        <taxon>Agaricomycetidae</taxon>
        <taxon>Agaricales</taxon>
        <taxon>Marasmiineae</taxon>
        <taxon>Physalacriaceae</taxon>
        <taxon>Cylindrobasidium</taxon>
    </lineage>
</organism>
<evidence type="ECO:0000313" key="2">
    <source>
        <dbReference type="Proteomes" id="UP000054007"/>
    </source>
</evidence>